<proteinExistence type="predicted"/>
<comment type="caution">
    <text evidence="4">The sequence shown here is derived from an EMBL/GenBank/DDBJ whole genome shotgun (WGS) entry which is preliminary data.</text>
</comment>
<feature type="compositionally biased region" description="Polar residues" evidence="2">
    <location>
        <begin position="100"/>
        <end position="117"/>
    </location>
</feature>
<dbReference type="Gene3D" id="1.10.533.10">
    <property type="entry name" value="Death Domain, Fas"/>
    <property type="match status" value="1"/>
</dbReference>
<reference evidence="4 5" key="1">
    <citation type="submission" date="2016-04" db="EMBL/GenBank/DDBJ databases">
        <title>The genome of Intoshia linei affirms orthonectids as highly simplified spiralians.</title>
        <authorList>
            <person name="Mikhailov K.V."/>
            <person name="Slusarev G.S."/>
            <person name="Nikitin M.A."/>
            <person name="Logacheva M.D."/>
            <person name="Penin A."/>
            <person name="Aleoshin V."/>
            <person name="Panchin Y.V."/>
        </authorList>
    </citation>
    <scope>NUCLEOTIDE SEQUENCE [LARGE SCALE GENOMIC DNA]</scope>
    <source>
        <strain evidence="4">Intl2013</strain>
        <tissue evidence="4">Whole animal</tissue>
    </source>
</reference>
<feature type="coiled-coil region" evidence="1">
    <location>
        <begin position="17"/>
        <end position="44"/>
    </location>
</feature>
<keyword evidence="1" id="KW-0175">Coiled coil</keyword>
<name>A0A177BCP1_9BILA</name>
<accession>A0A177BCP1</accession>
<feature type="region of interest" description="Disordered" evidence="2">
    <location>
        <begin position="89"/>
        <end position="127"/>
    </location>
</feature>
<evidence type="ECO:0000256" key="1">
    <source>
        <dbReference type="SAM" id="Coils"/>
    </source>
</evidence>
<sequence>MKKKKGSRRINNKPSAINEKTEYTEKLEKKVELLQSQLSNIDSMILSFKTKHLENSKLLKIDEIDNKASRMLRQVKLNFLNYESLNKSDNESFTSHETKSNQFSISQKEENIQSQEPTIDGDSKFDSKSGTTSVLDFNICDYTQLVKNLNELVVLKAYYDTSIETKIYQLEKENSNLLIQNQNINIKLRDARFIIDEINRTSKNLKLSNQIQRLMEIQDLKQNDIYPEEFVDEIYQNTILNTTNDCIIKKKSKETKLTDINDNLLNQICSALSVDDSEVTGWRQFSKLVHVNLSEYPEIENSANPMKSVIKVWMELNSTKELTISHLYSILVCTPLRKFNLAQYLYHFYDLNN</sequence>
<gene>
    <name evidence="4" type="ORF">A3Q56_00158</name>
</gene>
<evidence type="ECO:0000313" key="5">
    <source>
        <dbReference type="Proteomes" id="UP000078046"/>
    </source>
</evidence>
<evidence type="ECO:0000313" key="4">
    <source>
        <dbReference type="EMBL" id="OAF72067.1"/>
    </source>
</evidence>
<evidence type="ECO:0000256" key="2">
    <source>
        <dbReference type="SAM" id="MobiDB-lite"/>
    </source>
</evidence>
<dbReference type="Proteomes" id="UP000078046">
    <property type="component" value="Unassembled WGS sequence"/>
</dbReference>
<keyword evidence="5" id="KW-1185">Reference proteome</keyword>
<dbReference type="PROSITE" id="PS50017">
    <property type="entry name" value="DEATH_DOMAIN"/>
    <property type="match status" value="1"/>
</dbReference>
<protein>
    <recommendedName>
        <fullName evidence="3">Death domain-containing protein</fullName>
    </recommendedName>
</protein>
<organism evidence="4 5">
    <name type="scientific">Intoshia linei</name>
    <dbReference type="NCBI Taxonomy" id="1819745"/>
    <lineage>
        <taxon>Eukaryota</taxon>
        <taxon>Metazoa</taxon>
        <taxon>Spiralia</taxon>
        <taxon>Lophotrochozoa</taxon>
        <taxon>Mesozoa</taxon>
        <taxon>Orthonectida</taxon>
        <taxon>Rhopaluridae</taxon>
        <taxon>Intoshia</taxon>
    </lineage>
</organism>
<dbReference type="EMBL" id="LWCA01000006">
    <property type="protein sequence ID" value="OAF72067.1"/>
    <property type="molecule type" value="Genomic_DNA"/>
</dbReference>
<dbReference type="SUPFAM" id="SSF47986">
    <property type="entry name" value="DEATH domain"/>
    <property type="match status" value="1"/>
</dbReference>
<dbReference type="AlphaFoldDB" id="A0A177BCP1"/>
<evidence type="ECO:0000259" key="3">
    <source>
        <dbReference type="PROSITE" id="PS50017"/>
    </source>
</evidence>
<dbReference type="InterPro" id="IPR000488">
    <property type="entry name" value="Death_dom"/>
</dbReference>
<feature type="domain" description="Death" evidence="3">
    <location>
        <begin position="282"/>
        <end position="331"/>
    </location>
</feature>
<dbReference type="InterPro" id="IPR011029">
    <property type="entry name" value="DEATH-like_dom_sf"/>
</dbReference>
<dbReference type="GO" id="GO:0007165">
    <property type="term" value="P:signal transduction"/>
    <property type="evidence" value="ECO:0007669"/>
    <property type="project" value="InterPro"/>
</dbReference>
<feature type="compositionally biased region" description="Basic and acidic residues" evidence="2">
    <location>
        <begin position="89"/>
        <end position="99"/>
    </location>
</feature>